<reference evidence="1 2" key="1">
    <citation type="journal article" date="2018" name="PLoS Genet.">
        <title>Population sequencing reveals clonal diversity and ancestral inbreeding in the grapevine cultivar Chardonnay.</title>
        <authorList>
            <person name="Roach M.J."/>
            <person name="Johnson D.L."/>
            <person name="Bohlmann J."/>
            <person name="van Vuuren H.J."/>
            <person name="Jones S.J."/>
            <person name="Pretorius I.S."/>
            <person name="Schmidt S.A."/>
            <person name="Borneman A.R."/>
        </authorList>
    </citation>
    <scope>NUCLEOTIDE SEQUENCE [LARGE SCALE GENOMIC DNA]</scope>
    <source>
        <strain evidence="2">cv. Chardonnay</strain>
        <tissue evidence="1">Leaf</tissue>
    </source>
</reference>
<dbReference type="Proteomes" id="UP000288805">
    <property type="component" value="Unassembled WGS sequence"/>
</dbReference>
<accession>A0A438G312</accession>
<gene>
    <name evidence="1" type="ORF">CK203_065596</name>
</gene>
<dbReference type="AlphaFoldDB" id="A0A438G312"/>
<protein>
    <submittedName>
        <fullName evidence="1">Uncharacterized protein</fullName>
    </submittedName>
</protein>
<dbReference type="EMBL" id="QGNW01000643">
    <property type="protein sequence ID" value="RVW66593.1"/>
    <property type="molecule type" value="Genomic_DNA"/>
</dbReference>
<evidence type="ECO:0000313" key="1">
    <source>
        <dbReference type="EMBL" id="RVW66593.1"/>
    </source>
</evidence>
<comment type="caution">
    <text evidence="1">The sequence shown here is derived from an EMBL/GenBank/DDBJ whole genome shotgun (WGS) entry which is preliminary data.</text>
</comment>
<organism evidence="1 2">
    <name type="scientific">Vitis vinifera</name>
    <name type="common">Grape</name>
    <dbReference type="NCBI Taxonomy" id="29760"/>
    <lineage>
        <taxon>Eukaryota</taxon>
        <taxon>Viridiplantae</taxon>
        <taxon>Streptophyta</taxon>
        <taxon>Embryophyta</taxon>
        <taxon>Tracheophyta</taxon>
        <taxon>Spermatophyta</taxon>
        <taxon>Magnoliopsida</taxon>
        <taxon>eudicotyledons</taxon>
        <taxon>Gunneridae</taxon>
        <taxon>Pentapetalae</taxon>
        <taxon>rosids</taxon>
        <taxon>Vitales</taxon>
        <taxon>Vitaceae</taxon>
        <taxon>Viteae</taxon>
        <taxon>Vitis</taxon>
    </lineage>
</organism>
<evidence type="ECO:0000313" key="2">
    <source>
        <dbReference type="Proteomes" id="UP000288805"/>
    </source>
</evidence>
<proteinExistence type="predicted"/>
<name>A0A438G312_VITVI</name>
<sequence length="55" mass="6125">MKLWQLVVVESRASLRSELYWPLVLPNTPKPKFCGFSSGLLTLTAGDADLPSEVY</sequence>